<dbReference type="PANTHER" id="PTHR32089:SF120">
    <property type="entry name" value="METHYL-ACCEPTING CHEMOTAXIS PROTEIN TLPQ"/>
    <property type="match status" value="1"/>
</dbReference>
<keyword evidence="5" id="KW-0175">Coiled coil</keyword>
<evidence type="ECO:0000313" key="9">
    <source>
        <dbReference type="EMBL" id="PPC78133.1"/>
    </source>
</evidence>
<dbReference type="Pfam" id="PF08376">
    <property type="entry name" value="NIT"/>
    <property type="match status" value="1"/>
</dbReference>
<evidence type="ECO:0000259" key="8">
    <source>
        <dbReference type="PROSITE" id="PS50906"/>
    </source>
</evidence>
<name>A0A2S5KTU2_9PROT</name>
<evidence type="ECO:0000256" key="3">
    <source>
        <dbReference type="ARBA" id="ARBA00029447"/>
    </source>
</evidence>
<comment type="caution">
    <text evidence="9">The sequence shown here is derived from an EMBL/GenBank/DDBJ whole genome shotgun (WGS) entry which is preliminary data.</text>
</comment>
<keyword evidence="6" id="KW-0472">Membrane</keyword>
<protein>
    <recommendedName>
        <fullName evidence="11">Chemotaxis protein</fullName>
    </recommendedName>
</protein>
<comment type="similarity">
    <text evidence="3">Belongs to the methyl-accepting chemotaxis (MCP) protein family.</text>
</comment>
<evidence type="ECO:0000256" key="2">
    <source>
        <dbReference type="ARBA" id="ARBA00023224"/>
    </source>
</evidence>
<evidence type="ECO:0000256" key="5">
    <source>
        <dbReference type="SAM" id="Coils"/>
    </source>
</evidence>
<keyword evidence="6" id="KW-1133">Transmembrane helix</keyword>
<accession>A0A2S5KTU2</accession>
<dbReference type="GO" id="GO:0016020">
    <property type="term" value="C:membrane"/>
    <property type="evidence" value="ECO:0007669"/>
    <property type="project" value="UniProtKB-SubCell"/>
</dbReference>
<evidence type="ECO:0000256" key="4">
    <source>
        <dbReference type="PROSITE-ProRule" id="PRU00284"/>
    </source>
</evidence>
<feature type="coiled-coil region" evidence="5">
    <location>
        <begin position="108"/>
        <end position="135"/>
    </location>
</feature>
<evidence type="ECO:0000256" key="1">
    <source>
        <dbReference type="ARBA" id="ARBA00004370"/>
    </source>
</evidence>
<dbReference type="OrthoDB" id="2489132at2"/>
<evidence type="ECO:0000259" key="7">
    <source>
        <dbReference type="PROSITE" id="PS50111"/>
    </source>
</evidence>
<dbReference type="InterPro" id="IPR013587">
    <property type="entry name" value="Nitrate/nitrite_sensing"/>
</dbReference>
<dbReference type="GO" id="GO:0007165">
    <property type="term" value="P:signal transduction"/>
    <property type="evidence" value="ECO:0007669"/>
    <property type="project" value="UniProtKB-KW"/>
</dbReference>
<dbReference type="FunFam" id="1.10.287.950:FF:000001">
    <property type="entry name" value="Methyl-accepting chemotaxis sensory transducer"/>
    <property type="match status" value="1"/>
</dbReference>
<dbReference type="InterPro" id="IPR010910">
    <property type="entry name" value="Nitrate/nitrite_sensing_bac"/>
</dbReference>
<dbReference type="CDD" id="cd11386">
    <property type="entry name" value="MCP_signal"/>
    <property type="match status" value="1"/>
</dbReference>
<feature type="domain" description="NIT" evidence="8">
    <location>
        <begin position="49"/>
        <end position="296"/>
    </location>
</feature>
<dbReference type="GO" id="GO:0006935">
    <property type="term" value="P:chemotaxis"/>
    <property type="evidence" value="ECO:0007669"/>
    <property type="project" value="UniProtKB-ARBA"/>
</dbReference>
<reference evidence="9 10" key="1">
    <citation type="submission" date="2018-02" db="EMBL/GenBank/DDBJ databases">
        <title>novel marine gammaproteobacteria from coastal saline agro ecosystem.</title>
        <authorList>
            <person name="Krishnan R."/>
            <person name="Ramesh Kumar N."/>
        </authorList>
    </citation>
    <scope>NUCLEOTIDE SEQUENCE [LARGE SCALE GENOMIC DNA]</scope>
    <source>
        <strain evidence="9 10">228</strain>
    </source>
</reference>
<feature type="domain" description="Methyl-accepting transducer" evidence="7">
    <location>
        <begin position="385"/>
        <end position="621"/>
    </location>
</feature>
<organism evidence="9 10">
    <name type="scientific">Proteobacteria bacterium 228</name>
    <dbReference type="NCBI Taxonomy" id="2083153"/>
    <lineage>
        <taxon>Bacteria</taxon>
        <taxon>Pseudomonadati</taxon>
        <taxon>Pseudomonadota</taxon>
    </lineage>
</organism>
<dbReference type="PROSITE" id="PS50111">
    <property type="entry name" value="CHEMOTAXIS_TRANSDUC_2"/>
    <property type="match status" value="1"/>
</dbReference>
<keyword evidence="6" id="KW-0812">Transmembrane</keyword>
<dbReference type="SMART" id="SM00283">
    <property type="entry name" value="MA"/>
    <property type="match status" value="1"/>
</dbReference>
<dbReference type="PROSITE" id="PS50906">
    <property type="entry name" value="NIT"/>
    <property type="match status" value="1"/>
</dbReference>
<dbReference type="SUPFAM" id="SSF58104">
    <property type="entry name" value="Methyl-accepting chemotaxis protein (MCP) signaling domain"/>
    <property type="match status" value="1"/>
</dbReference>
<dbReference type="InterPro" id="IPR004089">
    <property type="entry name" value="MCPsignal_dom"/>
</dbReference>
<dbReference type="EMBL" id="PRLP01000020">
    <property type="protein sequence ID" value="PPC78133.1"/>
    <property type="molecule type" value="Genomic_DNA"/>
</dbReference>
<gene>
    <name evidence="9" type="ORF">C4K68_06950</name>
</gene>
<sequence length="657" mass="71905">MRLKLLHKLLLLILPAALCLLIFAAQLITIHIDQSGKASQVYNEIALTTVNSRLVHELQKERGMSAGFLGSKGQTFGSELKQQRLLTDQRVSELHAYLTNNADVTQASEVLRQTMQDVQSQLARLEQIRQQVDAQSLKVPDAVGFYTRLNHDLIATIVDASKHAPSVALSQGLQTYYSLIQMKELAGLERAALSNGFGAGAMSDLAYANFLRLLSGEQIYADDFRNSATTAQAGQLDALLRQPAMQEVESFRQHALQREFSQDAKAWFQAATVRINQLKTFEDELAEGLMTSSSLYRSSASQGLWLVLSLTALSLLLVIGLGIWIIRGLRQQIEHIGICINHIVTEHDLTSHAKVITFDELGVIARQLSELIDMFRQSIHQIVMSSEQVSHSSHQTSETVSNTQQHLNLQKQEAFTVSSAIEQMAATVKEVSENAVATSDHTGFADRMVQASISLNDQVIEAVTRAVNQINSAVGSIQGLNNRSNQIANIIDVIKGIAEQTNLLALNAAIEAARAGEQGRGFAVVADEVRSLAQRTQISTGEIESMIQGFQADSNKAVTDVEVSKRLVDDSMARTGEVSNNLTELRRKMTDISDRSLQIAAATEQQATVSEQIARSMLAVRESTDKTAMEGQIISQAAEELSQLAAQLKGMAGRFVT</sequence>
<proteinExistence type="inferred from homology"/>
<feature type="transmembrane region" description="Helical" evidence="6">
    <location>
        <begin position="303"/>
        <end position="326"/>
    </location>
</feature>
<evidence type="ECO:0000313" key="10">
    <source>
        <dbReference type="Proteomes" id="UP000238196"/>
    </source>
</evidence>
<dbReference type="AlphaFoldDB" id="A0A2S5KTU2"/>
<dbReference type="Gene3D" id="1.10.287.950">
    <property type="entry name" value="Methyl-accepting chemotaxis protein"/>
    <property type="match status" value="1"/>
</dbReference>
<keyword evidence="2 4" id="KW-0807">Transducer</keyword>
<comment type="subcellular location">
    <subcellularLocation>
        <location evidence="1">Membrane</location>
    </subcellularLocation>
</comment>
<dbReference type="Pfam" id="PF00015">
    <property type="entry name" value="MCPsignal"/>
    <property type="match status" value="1"/>
</dbReference>
<dbReference type="Proteomes" id="UP000238196">
    <property type="component" value="Unassembled WGS sequence"/>
</dbReference>
<evidence type="ECO:0008006" key="11">
    <source>
        <dbReference type="Google" id="ProtNLM"/>
    </source>
</evidence>
<dbReference type="PANTHER" id="PTHR32089">
    <property type="entry name" value="METHYL-ACCEPTING CHEMOTAXIS PROTEIN MCPB"/>
    <property type="match status" value="1"/>
</dbReference>
<evidence type="ECO:0000256" key="6">
    <source>
        <dbReference type="SAM" id="Phobius"/>
    </source>
</evidence>